<gene>
    <name evidence="11" type="ORF">G5C65_13335</name>
</gene>
<dbReference type="SUPFAM" id="SSF81324">
    <property type="entry name" value="Voltage-gated potassium channels"/>
    <property type="match status" value="1"/>
</dbReference>
<dbReference type="PROSITE" id="PS51257">
    <property type="entry name" value="PROKAR_LIPOPROTEIN"/>
    <property type="match status" value="1"/>
</dbReference>
<comment type="caution">
    <text evidence="11">The sequence shown here is derived from an EMBL/GenBank/DDBJ whole genome shotgun (WGS) entry which is preliminary data.</text>
</comment>
<proteinExistence type="predicted"/>
<dbReference type="PANTHER" id="PTHR11537">
    <property type="entry name" value="VOLTAGE-GATED POTASSIUM CHANNEL"/>
    <property type="match status" value="1"/>
</dbReference>
<evidence type="ECO:0000313" key="12">
    <source>
        <dbReference type="Proteomes" id="UP000477722"/>
    </source>
</evidence>
<accession>A0A6G4WVK6</accession>
<dbReference type="PANTHER" id="PTHR11537:SF254">
    <property type="entry name" value="POTASSIUM VOLTAGE-GATED CHANNEL PROTEIN SHAB"/>
    <property type="match status" value="1"/>
</dbReference>
<evidence type="ECO:0000256" key="5">
    <source>
        <dbReference type="ARBA" id="ARBA00023065"/>
    </source>
</evidence>
<dbReference type="PRINTS" id="PR00169">
    <property type="entry name" value="KCHANNEL"/>
</dbReference>
<dbReference type="Pfam" id="PF09851">
    <property type="entry name" value="SHOCT"/>
    <property type="match status" value="1"/>
</dbReference>
<evidence type="ECO:0000259" key="10">
    <source>
        <dbReference type="Pfam" id="PF09851"/>
    </source>
</evidence>
<sequence>MLERSRELGGGCWPSSGGCRRWRGVGVLGAPPARAKPRAWGRLLASTGLVVALAILALSAAVLKAERGAPDATITSLPEALWWAMTTTTTVGYGDLAPVTADGRVYGSILMVIGIGTMGTVTAALASRLFLAPERAEPAAAELGAAARAGEGSAGAGALDRLARLGELRERGVVTDEEFARKKAELLERV</sequence>
<feature type="transmembrane region" description="Helical" evidence="8">
    <location>
        <begin position="43"/>
        <end position="63"/>
    </location>
</feature>
<dbReference type="InterPro" id="IPR028325">
    <property type="entry name" value="VG_K_chnl"/>
</dbReference>
<evidence type="ECO:0000256" key="2">
    <source>
        <dbReference type="ARBA" id="ARBA00022448"/>
    </source>
</evidence>
<keyword evidence="2" id="KW-0813">Transport</keyword>
<dbReference type="Pfam" id="PF07885">
    <property type="entry name" value="Ion_trans_2"/>
    <property type="match status" value="1"/>
</dbReference>
<evidence type="ECO:0008006" key="13">
    <source>
        <dbReference type="Google" id="ProtNLM"/>
    </source>
</evidence>
<dbReference type="GO" id="GO:0001508">
    <property type="term" value="P:action potential"/>
    <property type="evidence" value="ECO:0007669"/>
    <property type="project" value="TreeGrafter"/>
</dbReference>
<evidence type="ECO:0000256" key="3">
    <source>
        <dbReference type="ARBA" id="ARBA00022692"/>
    </source>
</evidence>
<protein>
    <recommendedName>
        <fullName evidence="13">SHOCT domain-containing protein</fullName>
    </recommendedName>
</protein>
<dbReference type="GO" id="GO:0008076">
    <property type="term" value="C:voltage-gated potassium channel complex"/>
    <property type="evidence" value="ECO:0007669"/>
    <property type="project" value="InterPro"/>
</dbReference>
<keyword evidence="5" id="KW-0406">Ion transport</keyword>
<feature type="transmembrane region" description="Helical" evidence="8">
    <location>
        <begin position="105"/>
        <end position="126"/>
    </location>
</feature>
<keyword evidence="7" id="KW-0407">Ion channel</keyword>
<evidence type="ECO:0000256" key="8">
    <source>
        <dbReference type="SAM" id="Phobius"/>
    </source>
</evidence>
<keyword evidence="12" id="KW-1185">Reference proteome</keyword>
<reference evidence="11 12" key="1">
    <citation type="submission" date="2020-02" db="EMBL/GenBank/DDBJ databases">
        <title>Whole-genome analyses of novel actinobacteria.</title>
        <authorList>
            <person name="Sahin N."/>
            <person name="Tatar D."/>
        </authorList>
    </citation>
    <scope>NUCLEOTIDE SEQUENCE [LARGE SCALE GENOMIC DNA]</scope>
    <source>
        <strain evidence="11 12">SB3404</strain>
    </source>
</reference>
<dbReference type="Proteomes" id="UP000477722">
    <property type="component" value="Unassembled WGS sequence"/>
</dbReference>
<organism evidence="11 12">
    <name type="scientific">Streptomyces boncukensis</name>
    <dbReference type="NCBI Taxonomy" id="2711219"/>
    <lineage>
        <taxon>Bacteria</taxon>
        <taxon>Bacillati</taxon>
        <taxon>Actinomycetota</taxon>
        <taxon>Actinomycetes</taxon>
        <taxon>Kitasatosporales</taxon>
        <taxon>Streptomycetaceae</taxon>
        <taxon>Streptomyces</taxon>
    </lineage>
</organism>
<dbReference type="Gene3D" id="1.20.5.110">
    <property type="match status" value="1"/>
</dbReference>
<dbReference type="Gene3D" id="1.10.287.70">
    <property type="match status" value="1"/>
</dbReference>
<evidence type="ECO:0000259" key="9">
    <source>
        <dbReference type="Pfam" id="PF07885"/>
    </source>
</evidence>
<keyword evidence="6 8" id="KW-0472">Membrane</keyword>
<keyword evidence="4 8" id="KW-1133">Transmembrane helix</keyword>
<evidence type="ECO:0000256" key="4">
    <source>
        <dbReference type="ARBA" id="ARBA00022989"/>
    </source>
</evidence>
<keyword evidence="3 8" id="KW-0812">Transmembrane</keyword>
<name>A0A6G4WVK6_9ACTN</name>
<evidence type="ECO:0000256" key="1">
    <source>
        <dbReference type="ARBA" id="ARBA00004141"/>
    </source>
</evidence>
<comment type="subcellular location">
    <subcellularLocation>
        <location evidence="1">Membrane</location>
        <topology evidence="1">Multi-pass membrane protein</topology>
    </subcellularLocation>
</comment>
<evidence type="ECO:0000313" key="11">
    <source>
        <dbReference type="EMBL" id="NGO69319.1"/>
    </source>
</evidence>
<dbReference type="GO" id="GO:0005249">
    <property type="term" value="F:voltage-gated potassium channel activity"/>
    <property type="evidence" value="ECO:0007669"/>
    <property type="project" value="InterPro"/>
</dbReference>
<feature type="domain" description="Potassium channel" evidence="9">
    <location>
        <begin position="53"/>
        <end position="129"/>
    </location>
</feature>
<dbReference type="EMBL" id="JAAKZZ010000109">
    <property type="protein sequence ID" value="NGO69319.1"/>
    <property type="molecule type" value="Genomic_DNA"/>
</dbReference>
<evidence type="ECO:0000256" key="7">
    <source>
        <dbReference type="ARBA" id="ARBA00023303"/>
    </source>
</evidence>
<dbReference type="InterPro" id="IPR018649">
    <property type="entry name" value="SHOCT"/>
</dbReference>
<dbReference type="InterPro" id="IPR013099">
    <property type="entry name" value="K_chnl_dom"/>
</dbReference>
<dbReference type="AlphaFoldDB" id="A0A6G4WVK6"/>
<evidence type="ECO:0000256" key="6">
    <source>
        <dbReference type="ARBA" id="ARBA00023136"/>
    </source>
</evidence>
<feature type="domain" description="SHOCT" evidence="10">
    <location>
        <begin position="160"/>
        <end position="187"/>
    </location>
</feature>